<dbReference type="RefSeq" id="WP_160920441.1">
    <property type="nucleotide sequence ID" value="NZ_WMEY01000005.1"/>
</dbReference>
<protein>
    <submittedName>
        <fullName evidence="2">Nuclear transport factor 2 family protein</fullName>
    </submittedName>
</protein>
<dbReference type="Pfam" id="PF12680">
    <property type="entry name" value="SnoaL_2"/>
    <property type="match status" value="1"/>
</dbReference>
<name>A0A845F312_9BACL</name>
<dbReference type="SUPFAM" id="SSF54427">
    <property type="entry name" value="NTF2-like"/>
    <property type="match status" value="1"/>
</dbReference>
<dbReference type="EMBL" id="WMEY01000005">
    <property type="protein sequence ID" value="MYL65066.1"/>
    <property type="molecule type" value="Genomic_DNA"/>
</dbReference>
<evidence type="ECO:0000259" key="1">
    <source>
        <dbReference type="Pfam" id="PF12680"/>
    </source>
</evidence>
<dbReference type="AlphaFoldDB" id="A0A845F312"/>
<gene>
    <name evidence="2" type="ORF">GLW07_17040</name>
</gene>
<organism evidence="2 3">
    <name type="scientific">Guptibacillus hwajinpoensis</name>
    <dbReference type="NCBI Taxonomy" id="208199"/>
    <lineage>
        <taxon>Bacteria</taxon>
        <taxon>Bacillati</taxon>
        <taxon>Bacillota</taxon>
        <taxon>Bacilli</taxon>
        <taxon>Bacillales</taxon>
        <taxon>Guptibacillaceae</taxon>
        <taxon>Guptibacillus</taxon>
    </lineage>
</organism>
<comment type="caution">
    <text evidence="2">The sequence shown here is derived from an EMBL/GenBank/DDBJ whole genome shotgun (WGS) entry which is preliminary data.</text>
</comment>
<feature type="domain" description="SnoaL-like" evidence="1">
    <location>
        <begin position="10"/>
        <end position="97"/>
    </location>
</feature>
<dbReference type="InterPro" id="IPR037401">
    <property type="entry name" value="SnoaL-like"/>
</dbReference>
<proteinExistence type="predicted"/>
<evidence type="ECO:0000313" key="3">
    <source>
        <dbReference type="Proteomes" id="UP000447833"/>
    </source>
</evidence>
<evidence type="ECO:0000313" key="2">
    <source>
        <dbReference type="EMBL" id="MYL65066.1"/>
    </source>
</evidence>
<dbReference type="Gene3D" id="3.10.450.50">
    <property type="match status" value="1"/>
</dbReference>
<reference evidence="2 3" key="1">
    <citation type="submission" date="2019-11" db="EMBL/GenBank/DDBJ databases">
        <title>Genome sequences of 17 halophilic strains isolated from different environments.</title>
        <authorList>
            <person name="Furrow R.E."/>
        </authorList>
    </citation>
    <scope>NUCLEOTIDE SEQUENCE [LARGE SCALE GENOMIC DNA]</scope>
    <source>
        <strain evidence="2 3">22506_14_FS</strain>
    </source>
</reference>
<dbReference type="Proteomes" id="UP000447833">
    <property type="component" value="Unassembled WGS sequence"/>
</dbReference>
<accession>A0A845F312</accession>
<dbReference type="InterPro" id="IPR032710">
    <property type="entry name" value="NTF2-like_dom_sf"/>
</dbReference>
<sequence length="118" mass="13458">MATAKENFLRAFNEAFISGDRDLVLASVTDDVEWHLVGMEKIEGKTDFEKAWNRMSPQDEAKLMIDTIITHGVTAAVEGKIQVGEKTFAFCETYRFNQFKNGIIKQIHSFIIEEREGI</sequence>